<dbReference type="InterPro" id="IPR027417">
    <property type="entry name" value="P-loop_NTPase"/>
</dbReference>
<feature type="compositionally biased region" description="Pro residues" evidence="6">
    <location>
        <begin position="131"/>
        <end position="141"/>
    </location>
</feature>
<dbReference type="Gene3D" id="3.40.50.300">
    <property type="entry name" value="P-loop containing nucleotide triphosphate hydrolases"/>
    <property type="match status" value="1"/>
</dbReference>
<dbReference type="PANTHER" id="PTHR11070">
    <property type="entry name" value="UVRD / RECB / PCRA DNA HELICASE FAMILY MEMBER"/>
    <property type="match status" value="1"/>
</dbReference>
<dbReference type="EMBL" id="WJHE01001136">
    <property type="protein sequence ID" value="MST34667.1"/>
    <property type="molecule type" value="Genomic_DNA"/>
</dbReference>
<evidence type="ECO:0000256" key="4">
    <source>
        <dbReference type="ARBA" id="ARBA00022840"/>
    </source>
</evidence>
<evidence type="ECO:0000256" key="3">
    <source>
        <dbReference type="ARBA" id="ARBA00022806"/>
    </source>
</evidence>
<gene>
    <name evidence="8" type="ORF">GHK86_18300</name>
</gene>
<feature type="domain" description="UvrD-like helicase ATP-binding" evidence="7">
    <location>
        <begin position="1"/>
        <end position="104"/>
    </location>
</feature>
<dbReference type="InterPro" id="IPR000212">
    <property type="entry name" value="DNA_helicase_UvrD/REP"/>
</dbReference>
<feature type="non-terminal residue" evidence="8">
    <location>
        <position position="1"/>
    </location>
</feature>
<comment type="caution">
    <text evidence="8">The sequence shown here is derived from an EMBL/GenBank/DDBJ whole genome shotgun (WGS) entry which is preliminary data.</text>
</comment>
<sequence>DAGAVDFDDQVYGAIESLLADGELRASCRLACRHLLVDEFQDLTPAHVLLLRLLASPAFDCFGVGDDDQVIYGHAGADPAFLIDYERLFPGAGDHPLEVNYRCRPEVVRAASTLLGYNRRRVPKQVRPGRGDPPPGSPPPLEVRLHEPAGGVSA</sequence>
<evidence type="ECO:0000256" key="6">
    <source>
        <dbReference type="SAM" id="MobiDB-lite"/>
    </source>
</evidence>
<dbReference type="SUPFAM" id="SSF52540">
    <property type="entry name" value="P-loop containing nucleoside triphosphate hydrolases"/>
    <property type="match status" value="1"/>
</dbReference>
<evidence type="ECO:0000313" key="8">
    <source>
        <dbReference type="EMBL" id="MST34667.1"/>
    </source>
</evidence>
<name>A0ABW9QXR6_9ACTN</name>
<feature type="non-terminal residue" evidence="8">
    <location>
        <position position="154"/>
    </location>
</feature>
<reference evidence="8 9" key="1">
    <citation type="submission" date="2019-11" db="EMBL/GenBank/DDBJ databases">
        <title>Acidiferrimicrobium australis gen. nov., sp. nov., an acidophilic and obligately heterotrophic, member of the Actinobacteria that catalyses dissimilatory oxido- reduction of iron isolated from metal-rich acidic water in Chile.</title>
        <authorList>
            <person name="Gonzalez D."/>
            <person name="Huber K."/>
            <person name="Hedrich S."/>
            <person name="Rojas-Villalobos C."/>
            <person name="Quatrini R."/>
            <person name="Dinamarca M.A."/>
            <person name="Schwarz A."/>
            <person name="Canales C."/>
            <person name="Nancucheo I."/>
        </authorList>
    </citation>
    <scope>NUCLEOTIDE SEQUENCE [LARGE SCALE GENOMIC DNA]</scope>
    <source>
        <strain evidence="8 9">USS-CCA1</strain>
    </source>
</reference>
<proteinExistence type="predicted"/>
<keyword evidence="4 5" id="KW-0067">ATP-binding</keyword>
<evidence type="ECO:0000256" key="5">
    <source>
        <dbReference type="PROSITE-ProRule" id="PRU00560"/>
    </source>
</evidence>
<keyword evidence="1 5" id="KW-0547">Nucleotide-binding</keyword>
<protein>
    <submittedName>
        <fullName evidence="8">AAA family ATPase</fullName>
    </submittedName>
</protein>
<keyword evidence="3 5" id="KW-0347">Helicase</keyword>
<comment type="caution">
    <text evidence="5">Lacks conserved residue(s) required for the propagation of feature annotation.</text>
</comment>
<feature type="region of interest" description="Disordered" evidence="6">
    <location>
        <begin position="121"/>
        <end position="154"/>
    </location>
</feature>
<organism evidence="8 9">
    <name type="scientific">Acidiferrimicrobium australe</name>
    <dbReference type="NCBI Taxonomy" id="2664430"/>
    <lineage>
        <taxon>Bacteria</taxon>
        <taxon>Bacillati</taxon>
        <taxon>Actinomycetota</taxon>
        <taxon>Acidimicrobiia</taxon>
        <taxon>Acidimicrobiales</taxon>
        <taxon>Acidimicrobiaceae</taxon>
        <taxon>Acidiferrimicrobium</taxon>
    </lineage>
</organism>
<keyword evidence="2 5" id="KW-0378">Hydrolase</keyword>
<dbReference type="Proteomes" id="UP000437736">
    <property type="component" value="Unassembled WGS sequence"/>
</dbReference>
<dbReference type="Pfam" id="PF00580">
    <property type="entry name" value="UvrD-helicase"/>
    <property type="match status" value="1"/>
</dbReference>
<keyword evidence="9" id="KW-1185">Reference proteome</keyword>
<dbReference type="PANTHER" id="PTHR11070:SF59">
    <property type="entry name" value="DNA 3'-5' HELICASE"/>
    <property type="match status" value="1"/>
</dbReference>
<evidence type="ECO:0000259" key="7">
    <source>
        <dbReference type="PROSITE" id="PS51198"/>
    </source>
</evidence>
<dbReference type="InterPro" id="IPR014016">
    <property type="entry name" value="UvrD-like_ATP-bd"/>
</dbReference>
<evidence type="ECO:0000256" key="2">
    <source>
        <dbReference type="ARBA" id="ARBA00022801"/>
    </source>
</evidence>
<evidence type="ECO:0000256" key="1">
    <source>
        <dbReference type="ARBA" id="ARBA00022741"/>
    </source>
</evidence>
<dbReference type="PROSITE" id="PS51198">
    <property type="entry name" value="UVRD_HELICASE_ATP_BIND"/>
    <property type="match status" value="1"/>
</dbReference>
<accession>A0ABW9QXR6</accession>
<evidence type="ECO:0000313" key="9">
    <source>
        <dbReference type="Proteomes" id="UP000437736"/>
    </source>
</evidence>